<evidence type="ECO:0000256" key="1">
    <source>
        <dbReference type="SAM" id="MobiDB-lite"/>
    </source>
</evidence>
<dbReference type="Proteomes" id="UP000195011">
    <property type="component" value="Unassembled WGS sequence"/>
</dbReference>
<accession>A0A251YRB9</accession>
<protein>
    <submittedName>
        <fullName evidence="3">Helix-turn-helix domain protein</fullName>
    </submittedName>
</protein>
<feature type="domain" description="HTH cro/C1-type" evidence="2">
    <location>
        <begin position="14"/>
        <end position="67"/>
    </location>
</feature>
<sequence>MRASWSADLGRVARQRRVDLGWSQEELAGKSEVTRQWLTRFETGKGDPTLSKALRVLRELKLLVDVAPEERVAAERPQVTIPTYEPIGMDVFDRRAALERSAHAASHMEEPHEKALSSASTEMHAAMAGALERLSRSQQEMRGRGQLASDPVPAPGDDREDRR</sequence>
<feature type="region of interest" description="Disordered" evidence="1">
    <location>
        <begin position="128"/>
        <end position="163"/>
    </location>
</feature>
<evidence type="ECO:0000313" key="3">
    <source>
        <dbReference type="EMBL" id="OUE26807.1"/>
    </source>
</evidence>
<reference evidence="3 4" key="1">
    <citation type="submission" date="2016-08" db="EMBL/GenBank/DDBJ databases">
        <title>Genome sequence of Clavibacter michiganensis spp strain CFBP8017.</title>
        <authorList>
            <person name="Thapa S.P."/>
            <person name="Coaker G."/>
            <person name="Jacques M.-A."/>
        </authorList>
    </citation>
    <scope>NUCLEOTIDE SEQUENCE [LARGE SCALE GENOMIC DNA]</scope>
    <source>
        <strain evidence="3">CFBP8017</strain>
    </source>
</reference>
<dbReference type="CDD" id="cd00093">
    <property type="entry name" value="HTH_XRE"/>
    <property type="match status" value="1"/>
</dbReference>
<dbReference type="Gene3D" id="1.10.260.40">
    <property type="entry name" value="lambda repressor-like DNA-binding domains"/>
    <property type="match status" value="1"/>
</dbReference>
<organism evidence="3 4">
    <name type="scientific">Clavibacter michiganensis</name>
    <dbReference type="NCBI Taxonomy" id="28447"/>
    <lineage>
        <taxon>Bacteria</taxon>
        <taxon>Bacillati</taxon>
        <taxon>Actinomycetota</taxon>
        <taxon>Actinomycetes</taxon>
        <taxon>Micrococcales</taxon>
        <taxon>Microbacteriaceae</taxon>
        <taxon>Clavibacter</taxon>
    </lineage>
</organism>
<dbReference type="SUPFAM" id="SSF47413">
    <property type="entry name" value="lambda repressor-like DNA-binding domains"/>
    <property type="match status" value="1"/>
</dbReference>
<dbReference type="GO" id="GO:0003677">
    <property type="term" value="F:DNA binding"/>
    <property type="evidence" value="ECO:0007669"/>
    <property type="project" value="InterPro"/>
</dbReference>
<dbReference type="PROSITE" id="PS50943">
    <property type="entry name" value="HTH_CROC1"/>
    <property type="match status" value="1"/>
</dbReference>
<dbReference type="EMBL" id="MDJY01000021">
    <property type="protein sequence ID" value="OUE26807.1"/>
    <property type="molecule type" value="Genomic_DNA"/>
</dbReference>
<comment type="caution">
    <text evidence="3">The sequence shown here is derived from an EMBL/GenBank/DDBJ whole genome shotgun (WGS) entry which is preliminary data.</text>
</comment>
<dbReference type="InterPro" id="IPR010982">
    <property type="entry name" value="Lambda_DNA-bd_dom_sf"/>
</dbReference>
<dbReference type="Pfam" id="PF13560">
    <property type="entry name" value="HTH_31"/>
    <property type="match status" value="1"/>
</dbReference>
<dbReference type="AlphaFoldDB" id="A0A251YRB9"/>
<evidence type="ECO:0000259" key="2">
    <source>
        <dbReference type="PROSITE" id="PS50943"/>
    </source>
</evidence>
<evidence type="ECO:0000313" key="4">
    <source>
        <dbReference type="Proteomes" id="UP000195011"/>
    </source>
</evidence>
<dbReference type="InterPro" id="IPR001387">
    <property type="entry name" value="Cro/C1-type_HTH"/>
</dbReference>
<name>A0A251YRB9_9MICO</name>
<gene>
    <name evidence="3" type="ORF">BFL36_03295</name>
</gene>
<dbReference type="SMART" id="SM00530">
    <property type="entry name" value="HTH_XRE"/>
    <property type="match status" value="1"/>
</dbReference>
<feature type="compositionally biased region" description="Basic and acidic residues" evidence="1">
    <location>
        <begin position="133"/>
        <end position="143"/>
    </location>
</feature>
<proteinExistence type="predicted"/>